<evidence type="ECO:0000256" key="4">
    <source>
        <dbReference type="ARBA" id="ARBA00022967"/>
    </source>
</evidence>
<evidence type="ECO:0000259" key="5">
    <source>
        <dbReference type="PROSITE" id="PS50893"/>
    </source>
</evidence>
<proteinExistence type="predicted"/>
<dbReference type="PROSITE" id="PS00211">
    <property type="entry name" value="ABC_TRANSPORTER_1"/>
    <property type="match status" value="1"/>
</dbReference>
<organism evidence="6 7">
    <name type="scientific">Oceanobacillus jeddahense</name>
    <dbReference type="NCBI Taxonomy" id="1462527"/>
    <lineage>
        <taxon>Bacteria</taxon>
        <taxon>Bacillati</taxon>
        <taxon>Bacillota</taxon>
        <taxon>Bacilli</taxon>
        <taxon>Bacillales</taxon>
        <taxon>Bacillaceae</taxon>
        <taxon>Oceanobacillus</taxon>
    </lineage>
</organism>
<dbReference type="InterPro" id="IPR003439">
    <property type="entry name" value="ABC_transporter-like_ATP-bd"/>
</dbReference>
<dbReference type="PANTHER" id="PTHR42794">
    <property type="entry name" value="HEMIN IMPORT ATP-BINDING PROTEIN HMUV"/>
    <property type="match status" value="1"/>
</dbReference>
<dbReference type="GO" id="GO:0005524">
    <property type="term" value="F:ATP binding"/>
    <property type="evidence" value="ECO:0007669"/>
    <property type="project" value="UniProtKB-KW"/>
</dbReference>
<dbReference type="SUPFAM" id="SSF52540">
    <property type="entry name" value="P-loop containing nucleoside triphosphate hydrolases"/>
    <property type="match status" value="1"/>
</dbReference>
<dbReference type="EMBL" id="CP101914">
    <property type="protein sequence ID" value="UUI01073.1"/>
    <property type="molecule type" value="Genomic_DNA"/>
</dbReference>
<dbReference type="InterPro" id="IPR003593">
    <property type="entry name" value="AAA+_ATPase"/>
</dbReference>
<evidence type="ECO:0000256" key="3">
    <source>
        <dbReference type="ARBA" id="ARBA00022840"/>
    </source>
</evidence>
<dbReference type="CDD" id="cd03214">
    <property type="entry name" value="ABC_Iron-Siderophores_B12_Hemin"/>
    <property type="match status" value="1"/>
</dbReference>
<keyword evidence="2" id="KW-0547">Nucleotide-binding</keyword>
<dbReference type="Proteomes" id="UP001059773">
    <property type="component" value="Chromosome"/>
</dbReference>
<keyword evidence="7" id="KW-1185">Reference proteome</keyword>
<keyword evidence="1" id="KW-0813">Transport</keyword>
<evidence type="ECO:0000256" key="2">
    <source>
        <dbReference type="ARBA" id="ARBA00022741"/>
    </source>
</evidence>
<name>A0ABY5JPH7_9BACI</name>
<protein>
    <submittedName>
        <fullName evidence="6">ABC transporter ATP-binding protein</fullName>
    </submittedName>
</protein>
<evidence type="ECO:0000313" key="6">
    <source>
        <dbReference type="EMBL" id="UUI01073.1"/>
    </source>
</evidence>
<keyword evidence="4" id="KW-1278">Translocase</keyword>
<evidence type="ECO:0000256" key="1">
    <source>
        <dbReference type="ARBA" id="ARBA00022448"/>
    </source>
</evidence>
<dbReference type="SMART" id="SM00382">
    <property type="entry name" value="AAA"/>
    <property type="match status" value="1"/>
</dbReference>
<gene>
    <name evidence="6" type="ORF">NP439_13450</name>
</gene>
<keyword evidence="3 6" id="KW-0067">ATP-binding</keyword>
<sequence length="258" mass="28551">MGKLISDQLSLQIGQKNILHKVSLTAHDGELIGLIGPNGSGKSTWIRAMSSLLPYHDGKVMLKGKEITSFPPRDIAKMISYVPQSISLNFDFPVRDIVLMGRHAHVPRFGLESDKDYKIAEAAMHKTNIDHLANCYVNQLSGGQLQLVFIAKVLAQETDILILDEPTSSLDINRQLQMLELVKQLTKEGITVIAALHDLNLAARFCDKLVLLKNGEVLATGNPENVLTADHIYKSYNVQSAVRYDPLIEAYSVTVLTH</sequence>
<dbReference type="RefSeq" id="WP_256706494.1">
    <property type="nucleotide sequence ID" value="NZ_CP101914.1"/>
</dbReference>
<dbReference type="InterPro" id="IPR017871">
    <property type="entry name" value="ABC_transporter-like_CS"/>
</dbReference>
<reference evidence="6" key="1">
    <citation type="submission" date="2022-07" db="EMBL/GenBank/DDBJ databases">
        <title>FELIX.</title>
        <authorList>
            <person name="Wan K.H."/>
            <person name="Park S."/>
            <person name="Lawrence Q."/>
            <person name="Eichenberger J.P."/>
            <person name="Booth B.W."/>
            <person name="Piaggio A.J."/>
            <person name="Chandler J.C."/>
            <person name="Franklin A.B."/>
            <person name="Celniker S.E."/>
        </authorList>
    </citation>
    <scope>NUCLEOTIDE SEQUENCE</scope>
    <source>
        <strain evidence="6">QA-1986 374</strain>
    </source>
</reference>
<dbReference type="PROSITE" id="PS50893">
    <property type="entry name" value="ABC_TRANSPORTER_2"/>
    <property type="match status" value="1"/>
</dbReference>
<dbReference type="InterPro" id="IPR027417">
    <property type="entry name" value="P-loop_NTPase"/>
</dbReference>
<evidence type="ECO:0000313" key="7">
    <source>
        <dbReference type="Proteomes" id="UP001059773"/>
    </source>
</evidence>
<feature type="domain" description="ABC transporter" evidence="5">
    <location>
        <begin position="4"/>
        <end position="239"/>
    </location>
</feature>
<dbReference type="Pfam" id="PF00005">
    <property type="entry name" value="ABC_tran"/>
    <property type="match status" value="1"/>
</dbReference>
<dbReference type="Gene3D" id="3.40.50.300">
    <property type="entry name" value="P-loop containing nucleotide triphosphate hydrolases"/>
    <property type="match status" value="1"/>
</dbReference>
<dbReference type="PANTHER" id="PTHR42794:SF1">
    <property type="entry name" value="HEMIN IMPORT ATP-BINDING PROTEIN HMUV"/>
    <property type="match status" value="1"/>
</dbReference>
<accession>A0ABY5JPH7</accession>